<evidence type="ECO:0000313" key="1">
    <source>
        <dbReference type="EMBL" id="MRS61877.1"/>
    </source>
</evidence>
<dbReference type="AlphaFoldDB" id="A0A7K0EJ91"/>
<comment type="caution">
    <text evidence="1">The sequence shown here is derived from an EMBL/GenBank/DDBJ whole genome shotgun (WGS) entry which is preliminary data.</text>
</comment>
<evidence type="ECO:0000313" key="2">
    <source>
        <dbReference type="Proteomes" id="UP000441754"/>
    </source>
</evidence>
<gene>
    <name evidence="1" type="ORF">GJJ30_11315</name>
</gene>
<dbReference type="RefSeq" id="WP_154175266.1">
    <property type="nucleotide sequence ID" value="NZ_WJXZ01000006.1"/>
</dbReference>
<organism evidence="1 2">
    <name type="scientific">Larkinella terrae</name>
    <dbReference type="NCBI Taxonomy" id="2025311"/>
    <lineage>
        <taxon>Bacteria</taxon>
        <taxon>Pseudomonadati</taxon>
        <taxon>Bacteroidota</taxon>
        <taxon>Cytophagia</taxon>
        <taxon>Cytophagales</taxon>
        <taxon>Spirosomataceae</taxon>
        <taxon>Larkinella</taxon>
    </lineage>
</organism>
<name>A0A7K0EJ91_9BACT</name>
<sequence>MFSSPDEKLLTSVLDNHPEPIVLHTPVFGSEEGDTIVDFTLLYFNDAARQQANLPYALMKGQKVSELAGYSEEGRKKLTQQLIEVYTSGKDLQTTYYNELLDIYFDVLRRKIDGAILSITKNVNAEMKERLEKQKQQELVNLILNNSLNGWYVLDAVLNEQQKVIDFMFT</sequence>
<dbReference type="EMBL" id="WJXZ01000006">
    <property type="protein sequence ID" value="MRS61877.1"/>
    <property type="molecule type" value="Genomic_DNA"/>
</dbReference>
<keyword evidence="2" id="KW-1185">Reference proteome</keyword>
<reference evidence="1 2" key="1">
    <citation type="journal article" date="2018" name="Antonie Van Leeuwenhoek">
        <title>Larkinella terrae sp. nov., isolated from soil on Jeju Island, South Korea.</title>
        <authorList>
            <person name="Ten L.N."/>
            <person name="Jeon J."/>
            <person name="Park S.J."/>
            <person name="Park S."/>
            <person name="Lee S.Y."/>
            <person name="Kim M.K."/>
            <person name="Jung H.Y."/>
        </authorList>
    </citation>
    <scope>NUCLEOTIDE SEQUENCE [LARGE SCALE GENOMIC DNA]</scope>
    <source>
        <strain evidence="1 2">KCTC 52001</strain>
    </source>
</reference>
<protein>
    <submittedName>
        <fullName evidence="1">Uncharacterized protein</fullName>
    </submittedName>
</protein>
<dbReference type="Proteomes" id="UP000441754">
    <property type="component" value="Unassembled WGS sequence"/>
</dbReference>
<accession>A0A7K0EJ91</accession>
<proteinExistence type="predicted"/>